<name>A0ABU5ITF2_9BACI</name>
<sequence>MTIRDRGKMKWQGAFFMHEHVKMLNDFNVDYYRHKKQVLDVDELEDIENKIHEAMEFTQVIIYNLGRWL</sequence>
<dbReference type="Proteomes" id="UP001290455">
    <property type="component" value="Unassembled WGS sequence"/>
</dbReference>
<gene>
    <name evidence="1" type="ORF">SM124_01515</name>
</gene>
<accession>A0ABU5ITF2</accession>
<protein>
    <submittedName>
        <fullName evidence="1">YolD-like family protein</fullName>
    </submittedName>
</protein>
<proteinExistence type="predicted"/>
<reference evidence="1 2" key="1">
    <citation type="submission" date="2023-11" db="EMBL/GenBank/DDBJ databases">
        <title>Bacillus jintuensis, isolated from a mudflat on the Beibu Gulf coast.</title>
        <authorList>
            <person name="Li M."/>
        </authorList>
    </citation>
    <scope>NUCLEOTIDE SEQUENCE [LARGE SCALE GENOMIC DNA]</scope>
    <source>
        <strain evidence="1 2">31A1R</strain>
    </source>
</reference>
<dbReference type="RefSeq" id="WP_322444717.1">
    <property type="nucleotide sequence ID" value="NZ_JAXOFX010000001.1"/>
</dbReference>
<organism evidence="1 2">
    <name type="scientific">Robertmurraya mangrovi</name>
    <dbReference type="NCBI Taxonomy" id="3098077"/>
    <lineage>
        <taxon>Bacteria</taxon>
        <taxon>Bacillati</taxon>
        <taxon>Bacillota</taxon>
        <taxon>Bacilli</taxon>
        <taxon>Bacillales</taxon>
        <taxon>Bacillaceae</taxon>
        <taxon>Robertmurraya</taxon>
    </lineage>
</organism>
<evidence type="ECO:0000313" key="1">
    <source>
        <dbReference type="EMBL" id="MDZ5470415.1"/>
    </source>
</evidence>
<evidence type="ECO:0000313" key="2">
    <source>
        <dbReference type="Proteomes" id="UP001290455"/>
    </source>
</evidence>
<keyword evidence="2" id="KW-1185">Reference proteome</keyword>
<dbReference type="InterPro" id="IPR014962">
    <property type="entry name" value="YolD"/>
</dbReference>
<dbReference type="EMBL" id="JAXOFX010000001">
    <property type="protein sequence ID" value="MDZ5470415.1"/>
    <property type="molecule type" value="Genomic_DNA"/>
</dbReference>
<dbReference type="Pfam" id="PF08863">
    <property type="entry name" value="YolD"/>
    <property type="match status" value="1"/>
</dbReference>
<comment type="caution">
    <text evidence="1">The sequence shown here is derived from an EMBL/GenBank/DDBJ whole genome shotgun (WGS) entry which is preliminary data.</text>
</comment>